<accession>A0A6I3J9I0</accession>
<name>A0A6I3J9I0_9ACTN</name>
<gene>
    <name evidence="3" type="ORF">GGQ22_05240</name>
</gene>
<dbReference type="Gene3D" id="3.90.226.10">
    <property type="entry name" value="2-enoyl-CoA Hydratase, Chain A, domain 1"/>
    <property type="match status" value="1"/>
</dbReference>
<dbReference type="SUPFAM" id="SSF52096">
    <property type="entry name" value="ClpP/crotonase"/>
    <property type="match status" value="1"/>
</dbReference>
<dbReference type="InterPro" id="IPR029045">
    <property type="entry name" value="ClpP/crotonase-like_dom_sf"/>
</dbReference>
<proteinExistence type="inferred from homology"/>
<evidence type="ECO:0000256" key="2">
    <source>
        <dbReference type="RuleBase" id="RU003707"/>
    </source>
</evidence>
<keyword evidence="3" id="KW-0413">Isomerase</keyword>
<reference evidence="3 4" key="1">
    <citation type="submission" date="2019-10" db="EMBL/GenBank/DDBJ databases">
        <title>Nocardioides novel species isolated from the excrement of Marmot.</title>
        <authorList>
            <person name="Zhang G."/>
        </authorList>
    </citation>
    <scope>NUCLEOTIDE SEQUENCE [LARGE SCALE GENOMIC DNA]</scope>
    <source>
        <strain evidence="4">zg-579</strain>
    </source>
</reference>
<dbReference type="PROSITE" id="PS00166">
    <property type="entry name" value="ENOYL_COA_HYDRATASE"/>
    <property type="match status" value="1"/>
</dbReference>
<evidence type="ECO:0000313" key="4">
    <source>
        <dbReference type="Proteomes" id="UP000433406"/>
    </source>
</evidence>
<protein>
    <submittedName>
        <fullName evidence="3">Enoyl-CoA hydratase/isomerase family protein</fullName>
    </submittedName>
</protein>
<dbReference type="PANTHER" id="PTHR11941">
    <property type="entry name" value="ENOYL-COA HYDRATASE-RELATED"/>
    <property type="match status" value="1"/>
</dbReference>
<dbReference type="EMBL" id="WLCI01000005">
    <property type="protein sequence ID" value="MTB94480.1"/>
    <property type="molecule type" value="Genomic_DNA"/>
</dbReference>
<comment type="caution">
    <text evidence="3">The sequence shown here is derived from an EMBL/GenBank/DDBJ whole genome shotgun (WGS) entry which is preliminary data.</text>
</comment>
<dbReference type="PANTHER" id="PTHR11941:SF54">
    <property type="entry name" value="ENOYL-COA HYDRATASE, MITOCHONDRIAL"/>
    <property type="match status" value="1"/>
</dbReference>
<organism evidence="3 4">
    <name type="scientific">Nocardioides marmotae</name>
    <dbReference type="NCBI Taxonomy" id="2663857"/>
    <lineage>
        <taxon>Bacteria</taxon>
        <taxon>Bacillati</taxon>
        <taxon>Actinomycetota</taxon>
        <taxon>Actinomycetes</taxon>
        <taxon>Propionibacteriales</taxon>
        <taxon>Nocardioidaceae</taxon>
        <taxon>Nocardioides</taxon>
    </lineage>
</organism>
<dbReference type="GO" id="GO:0006635">
    <property type="term" value="P:fatty acid beta-oxidation"/>
    <property type="evidence" value="ECO:0007669"/>
    <property type="project" value="TreeGrafter"/>
</dbReference>
<sequence>MLDSPARPCVPLPATRAANYGQVSRSIDRSNGSKGGVDVVVGYEYDGRVARVVLDRPERLNAVTAELTDALVAALRRALADGARAVVLSGSGRAFCAGHDLKEEPPAETVLQTRARLEAIQDVTRLVREIPAPVVAAVHGYALGAGCEFALACDVVVAAEDAAFGFPEVGVGLSVTGGISRLLPHLVGWARAKELLLLGERVSGAEAARIGMVARAVPPGEHETVALDLARRLAERPPLAVSLAKQVLDQGLDATFGEALAREVDHAVLTSLSGEGDAPREAFGRG</sequence>
<evidence type="ECO:0000256" key="1">
    <source>
        <dbReference type="ARBA" id="ARBA00005254"/>
    </source>
</evidence>
<dbReference type="CDD" id="cd06558">
    <property type="entry name" value="crotonase-like"/>
    <property type="match status" value="1"/>
</dbReference>
<dbReference type="Pfam" id="PF00378">
    <property type="entry name" value="ECH_1"/>
    <property type="match status" value="1"/>
</dbReference>
<evidence type="ECO:0000313" key="3">
    <source>
        <dbReference type="EMBL" id="MTB94480.1"/>
    </source>
</evidence>
<comment type="similarity">
    <text evidence="1 2">Belongs to the enoyl-CoA hydratase/isomerase family.</text>
</comment>
<dbReference type="Proteomes" id="UP000433406">
    <property type="component" value="Unassembled WGS sequence"/>
</dbReference>
<dbReference type="GO" id="GO:0016853">
    <property type="term" value="F:isomerase activity"/>
    <property type="evidence" value="ECO:0007669"/>
    <property type="project" value="UniProtKB-KW"/>
</dbReference>
<dbReference type="InterPro" id="IPR001753">
    <property type="entry name" value="Enoyl-CoA_hydra/iso"/>
</dbReference>
<keyword evidence="4" id="KW-1185">Reference proteome</keyword>
<dbReference type="AlphaFoldDB" id="A0A6I3J9I0"/>
<dbReference type="InterPro" id="IPR018376">
    <property type="entry name" value="Enoyl-CoA_hyd/isom_CS"/>
</dbReference>